<dbReference type="Proteomes" id="UP000652761">
    <property type="component" value="Unassembled WGS sequence"/>
</dbReference>
<organism evidence="2 3">
    <name type="scientific">Colocasia esculenta</name>
    <name type="common">Wild taro</name>
    <name type="synonym">Arum esculentum</name>
    <dbReference type="NCBI Taxonomy" id="4460"/>
    <lineage>
        <taxon>Eukaryota</taxon>
        <taxon>Viridiplantae</taxon>
        <taxon>Streptophyta</taxon>
        <taxon>Embryophyta</taxon>
        <taxon>Tracheophyta</taxon>
        <taxon>Spermatophyta</taxon>
        <taxon>Magnoliopsida</taxon>
        <taxon>Liliopsida</taxon>
        <taxon>Araceae</taxon>
        <taxon>Aroideae</taxon>
        <taxon>Colocasieae</taxon>
        <taxon>Colocasia</taxon>
    </lineage>
</organism>
<feature type="compositionally biased region" description="Basic and acidic residues" evidence="1">
    <location>
        <begin position="251"/>
        <end position="269"/>
    </location>
</feature>
<sequence length="269" mass="29628">MRRGWPPIHTYRLHSKGGSRHRQGLQPQSVNVHSQASASHAGASVSQSVHSQAGASQSGGLHTPRSLLDAANISEHATISPQTPRSASSVASVGTTRRGRVPSRVTSIKILPPGQTVSIDLEGGSSVGPYGQQFTTYLGVCNRVHCNIWQQDYMTLPPKKKETILRDLQDRMTQLMNPTPSEESDGTTHLPVLTPEEAFRQVFRRDRPGRIRCGGRGQTLRSWYGPSEGGSSSSTAYQRLLEEQSQQKSEISQHKSEIERMKKIIEDQE</sequence>
<keyword evidence="3" id="KW-1185">Reference proteome</keyword>
<gene>
    <name evidence="2" type="ORF">Taro_008611</name>
</gene>
<evidence type="ECO:0000256" key="1">
    <source>
        <dbReference type="SAM" id="MobiDB-lite"/>
    </source>
</evidence>
<feature type="region of interest" description="Disordered" evidence="1">
    <location>
        <begin position="214"/>
        <end position="269"/>
    </location>
</feature>
<dbReference type="EMBL" id="NMUH01000286">
    <property type="protein sequence ID" value="MQL76206.1"/>
    <property type="molecule type" value="Genomic_DNA"/>
</dbReference>
<protein>
    <submittedName>
        <fullName evidence="2">Uncharacterized protein</fullName>
    </submittedName>
</protein>
<reference evidence="2" key="1">
    <citation type="submission" date="2017-07" db="EMBL/GenBank/DDBJ databases">
        <title>Taro Niue Genome Assembly and Annotation.</title>
        <authorList>
            <person name="Atibalentja N."/>
            <person name="Keating K."/>
            <person name="Fields C.J."/>
        </authorList>
    </citation>
    <scope>NUCLEOTIDE SEQUENCE</scope>
    <source>
        <strain evidence="2">Niue_2</strain>
        <tissue evidence="2">Leaf</tissue>
    </source>
</reference>
<feature type="compositionally biased region" description="Basic residues" evidence="1">
    <location>
        <begin position="11"/>
        <end position="23"/>
    </location>
</feature>
<feature type="region of interest" description="Disordered" evidence="1">
    <location>
        <begin position="76"/>
        <end position="106"/>
    </location>
</feature>
<proteinExistence type="predicted"/>
<name>A0A843U1J1_COLES</name>
<accession>A0A843U1J1</accession>
<comment type="caution">
    <text evidence="2">The sequence shown here is derived from an EMBL/GenBank/DDBJ whole genome shotgun (WGS) entry which is preliminary data.</text>
</comment>
<dbReference type="AlphaFoldDB" id="A0A843U1J1"/>
<feature type="compositionally biased region" description="Polar residues" evidence="1">
    <location>
        <begin position="76"/>
        <end position="95"/>
    </location>
</feature>
<feature type="compositionally biased region" description="Low complexity" evidence="1">
    <location>
        <begin position="32"/>
        <end position="60"/>
    </location>
</feature>
<evidence type="ECO:0000313" key="3">
    <source>
        <dbReference type="Proteomes" id="UP000652761"/>
    </source>
</evidence>
<feature type="region of interest" description="Disordered" evidence="1">
    <location>
        <begin position="1"/>
        <end position="64"/>
    </location>
</feature>
<evidence type="ECO:0000313" key="2">
    <source>
        <dbReference type="EMBL" id="MQL76206.1"/>
    </source>
</evidence>